<feature type="region of interest" description="Disordered" evidence="21">
    <location>
        <begin position="139"/>
        <end position="231"/>
    </location>
</feature>
<dbReference type="GO" id="GO:0005634">
    <property type="term" value="C:nucleus"/>
    <property type="evidence" value="ECO:0007669"/>
    <property type="project" value="UniProtKB-SubCell"/>
</dbReference>
<evidence type="ECO:0000256" key="10">
    <source>
        <dbReference type="ARBA" id="ARBA00022771"/>
    </source>
</evidence>
<sequence length="540" mass="60070">MDFDITDPSDWPKEFGPLREIDSHLRCPICKEYLRAAMMLQCHHNFCSECIRRHLDKESTCPACRVSTSTSQLRRNVSLEEIANNFGDVRQLLLKTVRESLEPKSAPAQTLECAESMDIDDFTPQQKRRRISARVGKALLSAQRGRTHESDDNDHDDDFTMHSQESSSGRKYSTRSSTRPVLRSRGGRSETTPTEQVPNPQSASSSQTSSYSLSEEHTSASEQASPTPAKESTFKHTLVACPVCTMAIPEANTNSHLDKYCFSGKQDPIYNVALSVVETYSPQAIATYEKDGSSKSVSLPASPQRNTLRSAFSSSPVRFNGFAQQPSKLGAQSGAAPIPEPKRLPKLTYSVLNDKQLRKKLQELGLPTHGDKQLMQRRHAEYLTLYNANCDSTRPQTIAQLHKAMDNWERTYMRDLNAKDAQRRAQEEQQQKYAQELAQQKQQEDAASTDVTNLPSSQSSNSGTTGTGFVPNQANNNDVNVAIASQAAQAHKLKNADNYNDLIADIRRRQQREKDAKAKAALEANDAASAPIQPPPQEEL</sequence>
<dbReference type="GO" id="GO:0006513">
    <property type="term" value="P:protein monoubiquitination"/>
    <property type="evidence" value="ECO:0007669"/>
    <property type="project" value="InterPro"/>
</dbReference>
<dbReference type="GO" id="GO:0008270">
    <property type="term" value="F:zinc ion binding"/>
    <property type="evidence" value="ECO:0007669"/>
    <property type="project" value="UniProtKB-KW"/>
</dbReference>
<dbReference type="GO" id="GO:0006281">
    <property type="term" value="P:DNA repair"/>
    <property type="evidence" value="ECO:0007669"/>
    <property type="project" value="UniProtKB-KW"/>
</dbReference>
<evidence type="ECO:0000259" key="23">
    <source>
        <dbReference type="PROSITE" id="PS50800"/>
    </source>
</evidence>
<evidence type="ECO:0000313" key="26">
    <source>
        <dbReference type="Proteomes" id="UP000696485"/>
    </source>
</evidence>
<evidence type="ECO:0000256" key="13">
    <source>
        <dbReference type="ARBA" id="ARBA00023125"/>
    </source>
</evidence>
<dbReference type="Pfam" id="PF02037">
    <property type="entry name" value="SAP"/>
    <property type="match status" value="1"/>
</dbReference>
<dbReference type="InterPro" id="IPR039577">
    <property type="entry name" value="Rad18"/>
</dbReference>
<dbReference type="SMART" id="SM00184">
    <property type="entry name" value="RING"/>
    <property type="match status" value="1"/>
</dbReference>
<dbReference type="PROSITE" id="PS00518">
    <property type="entry name" value="ZF_RING_1"/>
    <property type="match status" value="1"/>
</dbReference>
<evidence type="ECO:0000256" key="3">
    <source>
        <dbReference type="ARBA" id="ARBA00004906"/>
    </source>
</evidence>
<feature type="compositionally biased region" description="Low complexity" evidence="21">
    <location>
        <begin position="521"/>
        <end position="530"/>
    </location>
</feature>
<dbReference type="PROSITE" id="PS50800">
    <property type="entry name" value="SAP"/>
    <property type="match status" value="1"/>
</dbReference>
<dbReference type="EC" id="2.3.2.27" evidence="5"/>
<dbReference type="GO" id="GO:0003697">
    <property type="term" value="F:single-stranded DNA binding"/>
    <property type="evidence" value="ECO:0007669"/>
    <property type="project" value="InterPro"/>
</dbReference>
<protein>
    <recommendedName>
        <fullName evidence="6">Postreplication repair E3 ubiquitin-protein ligase RAD18</fullName>
        <ecNumber evidence="5">2.3.2.27</ecNumber>
    </recommendedName>
    <alternativeName>
        <fullName evidence="17">Postreplication repair E3 ubiquitin-protein ligase rad18</fullName>
    </alternativeName>
    <alternativeName>
        <fullName evidence="16 18">RING-type E3 ubiquitin transferase RAD18</fullName>
    </alternativeName>
</protein>
<keyword evidence="7" id="KW-0808">Transferase</keyword>
<evidence type="ECO:0000256" key="1">
    <source>
        <dbReference type="ARBA" id="ARBA00000900"/>
    </source>
</evidence>
<dbReference type="AlphaFoldDB" id="A0A9P5SDK4"/>
<keyword evidence="10 19" id="KW-0863">Zinc-finger</keyword>
<evidence type="ECO:0000256" key="6">
    <source>
        <dbReference type="ARBA" id="ARBA00015551"/>
    </source>
</evidence>
<evidence type="ECO:0000256" key="19">
    <source>
        <dbReference type="PROSITE-ProRule" id="PRU00175"/>
    </source>
</evidence>
<dbReference type="InterPro" id="IPR006642">
    <property type="entry name" value="Rad18_UBZ4"/>
</dbReference>
<keyword evidence="15" id="KW-0539">Nucleus</keyword>
<evidence type="ECO:0000256" key="17">
    <source>
        <dbReference type="ARBA" id="ARBA00074353"/>
    </source>
</evidence>
<evidence type="ECO:0000256" key="8">
    <source>
        <dbReference type="ARBA" id="ARBA00022723"/>
    </source>
</evidence>
<comment type="similarity">
    <text evidence="4">Belongs to the RAD18 family.</text>
</comment>
<reference evidence="25" key="1">
    <citation type="journal article" date="2020" name="Fungal Divers.">
        <title>Resolving the Mortierellaceae phylogeny through synthesis of multi-gene phylogenetics and phylogenomics.</title>
        <authorList>
            <person name="Vandepol N."/>
            <person name="Liber J."/>
            <person name="Desiro A."/>
            <person name="Na H."/>
            <person name="Kennedy M."/>
            <person name="Barry K."/>
            <person name="Grigoriev I.V."/>
            <person name="Miller A.N."/>
            <person name="O'Donnell K."/>
            <person name="Stajich J.E."/>
            <person name="Bonito G."/>
        </authorList>
    </citation>
    <scope>NUCLEOTIDE SEQUENCE</scope>
    <source>
        <strain evidence="25">NVP1</strain>
    </source>
</reference>
<feature type="compositionally biased region" description="Basic and acidic residues" evidence="21">
    <location>
        <begin position="419"/>
        <end position="430"/>
    </location>
</feature>
<evidence type="ECO:0000256" key="9">
    <source>
        <dbReference type="ARBA" id="ARBA00022763"/>
    </source>
</evidence>
<evidence type="ECO:0000256" key="16">
    <source>
        <dbReference type="ARBA" id="ARBA00031783"/>
    </source>
</evidence>
<dbReference type="SMART" id="SM00513">
    <property type="entry name" value="SAP"/>
    <property type="match status" value="1"/>
</dbReference>
<dbReference type="InterPro" id="IPR017907">
    <property type="entry name" value="Znf_RING_CS"/>
</dbReference>
<comment type="caution">
    <text evidence="25">The sequence shown here is derived from an EMBL/GenBank/DDBJ whole genome shotgun (WGS) entry which is preliminary data.</text>
</comment>
<dbReference type="Pfam" id="PF13923">
    <property type="entry name" value="zf-C3HC4_2"/>
    <property type="match status" value="1"/>
</dbReference>
<feature type="region of interest" description="Disordered" evidence="21">
    <location>
        <begin position="504"/>
        <end position="540"/>
    </location>
</feature>
<evidence type="ECO:0000256" key="7">
    <source>
        <dbReference type="ARBA" id="ARBA00022679"/>
    </source>
</evidence>
<dbReference type="SMART" id="SM00734">
    <property type="entry name" value="ZnF_Rad18"/>
    <property type="match status" value="1"/>
</dbReference>
<dbReference type="PROSITE" id="PS50089">
    <property type="entry name" value="ZF_RING_2"/>
    <property type="match status" value="1"/>
</dbReference>
<dbReference type="SUPFAM" id="SSF57850">
    <property type="entry name" value="RING/U-box"/>
    <property type="match status" value="1"/>
</dbReference>
<dbReference type="PANTHER" id="PTHR14134:SF2">
    <property type="entry name" value="E3 UBIQUITIN-PROTEIN LIGASE RAD18"/>
    <property type="match status" value="1"/>
</dbReference>
<dbReference type="InterPro" id="IPR013083">
    <property type="entry name" value="Znf_RING/FYVE/PHD"/>
</dbReference>
<evidence type="ECO:0000259" key="22">
    <source>
        <dbReference type="PROSITE" id="PS50089"/>
    </source>
</evidence>
<dbReference type="PANTHER" id="PTHR14134">
    <property type="entry name" value="E3 UBIQUITIN-PROTEIN LIGASE RAD18"/>
    <property type="match status" value="1"/>
</dbReference>
<name>A0A9P5SDK4_9FUNG</name>
<keyword evidence="11" id="KW-0833">Ubl conjugation pathway</keyword>
<feature type="domain" description="RING-type" evidence="22">
    <location>
        <begin position="27"/>
        <end position="65"/>
    </location>
</feature>
<dbReference type="InterPro" id="IPR003034">
    <property type="entry name" value="SAP_dom"/>
</dbReference>
<dbReference type="FunFam" id="3.30.40.10:FF:000172">
    <property type="entry name" value="E3 ubiquitin-protein ligase RAD18"/>
    <property type="match status" value="1"/>
</dbReference>
<evidence type="ECO:0000256" key="2">
    <source>
        <dbReference type="ARBA" id="ARBA00004123"/>
    </source>
</evidence>
<evidence type="ECO:0000259" key="24">
    <source>
        <dbReference type="PROSITE" id="PS51908"/>
    </source>
</evidence>
<evidence type="ECO:0000256" key="11">
    <source>
        <dbReference type="ARBA" id="ARBA00022786"/>
    </source>
</evidence>
<keyword evidence="13" id="KW-0238">DNA-binding</keyword>
<evidence type="ECO:0000256" key="4">
    <source>
        <dbReference type="ARBA" id="ARBA00009506"/>
    </source>
</evidence>
<evidence type="ECO:0000256" key="12">
    <source>
        <dbReference type="ARBA" id="ARBA00022833"/>
    </source>
</evidence>
<feature type="compositionally biased region" description="Low complexity" evidence="21">
    <location>
        <begin position="202"/>
        <end position="213"/>
    </location>
</feature>
<comment type="subcellular location">
    <subcellularLocation>
        <location evidence="2">Nucleus</location>
    </subcellularLocation>
</comment>
<dbReference type="CDD" id="cd16529">
    <property type="entry name" value="RING-HC_RAD18"/>
    <property type="match status" value="1"/>
</dbReference>
<feature type="region of interest" description="Disordered" evidence="21">
    <location>
        <begin position="419"/>
        <end position="473"/>
    </location>
</feature>
<dbReference type="EMBL" id="JAAAUY010000804">
    <property type="protein sequence ID" value="KAF9326269.1"/>
    <property type="molecule type" value="Genomic_DNA"/>
</dbReference>
<dbReference type="GO" id="GO:0061630">
    <property type="term" value="F:ubiquitin protein ligase activity"/>
    <property type="evidence" value="ECO:0007669"/>
    <property type="project" value="UniProtKB-EC"/>
</dbReference>
<gene>
    <name evidence="25" type="primary">RAD18</name>
    <name evidence="25" type="ORF">BG006_010294</name>
</gene>
<dbReference type="PROSITE" id="PS51908">
    <property type="entry name" value="ZF_UBZ4"/>
    <property type="match status" value="1"/>
</dbReference>
<dbReference type="InterPro" id="IPR001841">
    <property type="entry name" value="Znf_RING"/>
</dbReference>
<comment type="catalytic activity">
    <reaction evidence="1">
        <text>S-ubiquitinyl-[E2 ubiquitin-conjugating enzyme]-L-cysteine + [acceptor protein]-L-lysine = [E2 ubiquitin-conjugating enzyme]-L-cysteine + N(6)-ubiquitinyl-[acceptor protein]-L-lysine.</text>
        <dbReference type="EC" id="2.3.2.27"/>
    </reaction>
</comment>
<organism evidence="25 26">
    <name type="scientific">Podila minutissima</name>
    <dbReference type="NCBI Taxonomy" id="64525"/>
    <lineage>
        <taxon>Eukaryota</taxon>
        <taxon>Fungi</taxon>
        <taxon>Fungi incertae sedis</taxon>
        <taxon>Mucoromycota</taxon>
        <taxon>Mortierellomycotina</taxon>
        <taxon>Mortierellomycetes</taxon>
        <taxon>Mortierellales</taxon>
        <taxon>Mortierellaceae</taxon>
        <taxon>Podila</taxon>
    </lineage>
</organism>
<feature type="compositionally biased region" description="Low complexity" evidence="21">
    <location>
        <begin position="431"/>
        <end position="441"/>
    </location>
</feature>
<comment type="pathway">
    <text evidence="3">Protein modification; protein ubiquitination.</text>
</comment>
<proteinExistence type="inferred from homology"/>
<dbReference type="GO" id="GO:0006301">
    <property type="term" value="P:DNA damage tolerance"/>
    <property type="evidence" value="ECO:0007669"/>
    <property type="project" value="InterPro"/>
</dbReference>
<evidence type="ECO:0000256" key="20">
    <source>
        <dbReference type="PROSITE-ProRule" id="PRU01256"/>
    </source>
</evidence>
<feature type="domain" description="SAP" evidence="23">
    <location>
        <begin position="349"/>
        <end position="383"/>
    </location>
</feature>
<evidence type="ECO:0000256" key="15">
    <source>
        <dbReference type="ARBA" id="ARBA00023242"/>
    </source>
</evidence>
<feature type="compositionally biased region" description="Basic and acidic residues" evidence="21">
    <location>
        <begin position="504"/>
        <end position="520"/>
    </location>
</feature>
<evidence type="ECO:0000313" key="25">
    <source>
        <dbReference type="EMBL" id="KAF9326269.1"/>
    </source>
</evidence>
<evidence type="ECO:0000256" key="14">
    <source>
        <dbReference type="ARBA" id="ARBA00023204"/>
    </source>
</evidence>
<evidence type="ECO:0000256" key="21">
    <source>
        <dbReference type="SAM" id="MobiDB-lite"/>
    </source>
</evidence>
<dbReference type="GO" id="GO:0097505">
    <property type="term" value="C:Rad6-Rad18 complex"/>
    <property type="evidence" value="ECO:0007669"/>
    <property type="project" value="TreeGrafter"/>
</dbReference>
<feature type="compositionally biased region" description="Polar residues" evidence="21">
    <location>
        <begin position="189"/>
        <end position="201"/>
    </location>
</feature>
<evidence type="ECO:0000256" key="5">
    <source>
        <dbReference type="ARBA" id="ARBA00012483"/>
    </source>
</evidence>
<feature type="compositionally biased region" description="Low complexity" evidence="21">
    <location>
        <begin position="456"/>
        <end position="468"/>
    </location>
</feature>
<accession>A0A9P5SDK4</accession>
<keyword evidence="26" id="KW-1185">Reference proteome</keyword>
<dbReference type="Gene3D" id="3.30.40.10">
    <property type="entry name" value="Zinc/RING finger domain, C3HC4 (zinc finger)"/>
    <property type="match status" value="1"/>
</dbReference>
<evidence type="ECO:0000256" key="18">
    <source>
        <dbReference type="ARBA" id="ARBA00082369"/>
    </source>
</evidence>
<dbReference type="Proteomes" id="UP000696485">
    <property type="component" value="Unassembled WGS sequence"/>
</dbReference>
<keyword evidence="12" id="KW-0862">Zinc</keyword>
<keyword evidence="8" id="KW-0479">Metal-binding</keyword>
<feature type="compositionally biased region" description="Low complexity" evidence="21">
    <location>
        <begin position="166"/>
        <end position="179"/>
    </location>
</feature>
<feature type="domain" description="UBZ4-type" evidence="24">
    <location>
        <begin position="238"/>
        <end position="266"/>
    </location>
</feature>
<keyword evidence="14 20" id="KW-0234">DNA repair</keyword>
<keyword evidence="9 20" id="KW-0227">DNA damage</keyword>